<gene>
    <name evidence="2" type="ORF">ENQ76_02885</name>
</gene>
<keyword evidence="1" id="KW-0812">Transmembrane</keyword>
<protein>
    <submittedName>
        <fullName evidence="2">Uncharacterized protein</fullName>
    </submittedName>
</protein>
<sequence length="77" mass="7529">MRQRGVRGLIRTGLAIAVLAASGFAQGPVVAPGGTAAPPAAPVAAPGFGTDLWINAGLFVALAGAALYAVCRGSNRV</sequence>
<evidence type="ECO:0000256" key="1">
    <source>
        <dbReference type="SAM" id="Phobius"/>
    </source>
</evidence>
<proteinExistence type="predicted"/>
<reference evidence="2" key="1">
    <citation type="journal article" date="2020" name="mSystems">
        <title>Genome- and Community-Level Interaction Insights into Carbon Utilization and Element Cycling Functions of Hydrothermarchaeota in Hydrothermal Sediment.</title>
        <authorList>
            <person name="Zhou Z."/>
            <person name="Liu Y."/>
            <person name="Xu W."/>
            <person name="Pan J."/>
            <person name="Luo Z.H."/>
            <person name="Li M."/>
        </authorList>
    </citation>
    <scope>NUCLEOTIDE SEQUENCE [LARGE SCALE GENOMIC DNA]</scope>
    <source>
        <strain evidence="2">SpSt-339</strain>
    </source>
</reference>
<name>A0A7C2JY24_9PLAN</name>
<feature type="transmembrane region" description="Helical" evidence="1">
    <location>
        <begin position="52"/>
        <end position="71"/>
    </location>
</feature>
<evidence type="ECO:0000313" key="2">
    <source>
        <dbReference type="EMBL" id="HEN14400.1"/>
    </source>
</evidence>
<keyword evidence="1" id="KW-1133">Transmembrane helix</keyword>
<dbReference type="AlphaFoldDB" id="A0A7C2JY24"/>
<organism evidence="2">
    <name type="scientific">Schlesneria paludicola</name>
    <dbReference type="NCBI Taxonomy" id="360056"/>
    <lineage>
        <taxon>Bacteria</taxon>
        <taxon>Pseudomonadati</taxon>
        <taxon>Planctomycetota</taxon>
        <taxon>Planctomycetia</taxon>
        <taxon>Planctomycetales</taxon>
        <taxon>Planctomycetaceae</taxon>
        <taxon>Schlesneria</taxon>
    </lineage>
</organism>
<comment type="caution">
    <text evidence="2">The sequence shown here is derived from an EMBL/GenBank/DDBJ whole genome shotgun (WGS) entry which is preliminary data.</text>
</comment>
<keyword evidence="1" id="KW-0472">Membrane</keyword>
<dbReference type="EMBL" id="DSOK01000090">
    <property type="protein sequence ID" value="HEN14400.1"/>
    <property type="molecule type" value="Genomic_DNA"/>
</dbReference>
<accession>A0A7C2JY24</accession>